<dbReference type="SUPFAM" id="SSF51905">
    <property type="entry name" value="FAD/NAD(P)-binding domain"/>
    <property type="match status" value="1"/>
</dbReference>
<gene>
    <name evidence="2" type="ORF">LWI29_000165</name>
</gene>
<dbReference type="Pfam" id="PF00996">
    <property type="entry name" value="GDI"/>
    <property type="match status" value="1"/>
</dbReference>
<dbReference type="GO" id="GO:0007264">
    <property type="term" value="P:small GTPase-mediated signal transduction"/>
    <property type="evidence" value="ECO:0007669"/>
    <property type="project" value="InterPro"/>
</dbReference>
<dbReference type="PANTHER" id="PTHR11787">
    <property type="entry name" value="RAB GDP-DISSOCIATION INHIBITOR"/>
    <property type="match status" value="1"/>
</dbReference>
<comment type="similarity">
    <text evidence="1">Belongs to the Rab GDI family.</text>
</comment>
<organism evidence="2 3">
    <name type="scientific">Acer saccharum</name>
    <name type="common">Sugar maple</name>
    <dbReference type="NCBI Taxonomy" id="4024"/>
    <lineage>
        <taxon>Eukaryota</taxon>
        <taxon>Viridiplantae</taxon>
        <taxon>Streptophyta</taxon>
        <taxon>Embryophyta</taxon>
        <taxon>Tracheophyta</taxon>
        <taxon>Spermatophyta</taxon>
        <taxon>Magnoliopsida</taxon>
        <taxon>eudicotyledons</taxon>
        <taxon>Gunneridae</taxon>
        <taxon>Pentapetalae</taxon>
        <taxon>rosids</taxon>
        <taxon>malvids</taxon>
        <taxon>Sapindales</taxon>
        <taxon>Sapindaceae</taxon>
        <taxon>Hippocastanoideae</taxon>
        <taxon>Acereae</taxon>
        <taxon>Acer</taxon>
    </lineage>
</organism>
<keyword evidence="3" id="KW-1185">Reference proteome</keyword>
<evidence type="ECO:0000313" key="2">
    <source>
        <dbReference type="EMBL" id="KAK0606524.1"/>
    </source>
</evidence>
<comment type="caution">
    <text evidence="2">The sequence shown here is derived from an EMBL/GenBank/DDBJ whole genome shotgun (WGS) entry which is preliminary data.</text>
</comment>
<accession>A0AA39TKI4</accession>
<dbReference type="GO" id="GO:0016192">
    <property type="term" value="P:vesicle-mediated transport"/>
    <property type="evidence" value="ECO:0007669"/>
    <property type="project" value="TreeGrafter"/>
</dbReference>
<name>A0AA39TKI4_ACESA</name>
<dbReference type="Gene3D" id="3.30.519.10">
    <property type="entry name" value="Guanine Nucleotide Dissociation Inhibitor, domain 2"/>
    <property type="match status" value="1"/>
</dbReference>
<dbReference type="GO" id="GO:0005092">
    <property type="term" value="F:GDP-dissociation inhibitor activity"/>
    <property type="evidence" value="ECO:0007669"/>
    <property type="project" value="InterPro"/>
</dbReference>
<reference evidence="2" key="1">
    <citation type="journal article" date="2022" name="Plant J.">
        <title>Strategies of tolerance reflected in two North American maple genomes.</title>
        <authorList>
            <person name="McEvoy S.L."/>
            <person name="Sezen U.U."/>
            <person name="Trouern-Trend A."/>
            <person name="McMahon S.M."/>
            <person name="Schaberg P.G."/>
            <person name="Yang J."/>
            <person name="Wegrzyn J.L."/>
            <person name="Swenson N.G."/>
        </authorList>
    </citation>
    <scope>NUCLEOTIDE SEQUENCE</scope>
    <source>
        <strain evidence="2">NS2018</strain>
    </source>
</reference>
<proteinExistence type="inferred from homology"/>
<dbReference type="AlphaFoldDB" id="A0AA39TKI4"/>
<dbReference type="GO" id="GO:0005634">
    <property type="term" value="C:nucleus"/>
    <property type="evidence" value="ECO:0007669"/>
    <property type="project" value="TreeGrafter"/>
</dbReference>
<dbReference type="InterPro" id="IPR018203">
    <property type="entry name" value="GDP_dissociation_inhibitor"/>
</dbReference>
<sequence>MERKKGQQITEQQDVGLLEAEVVGGLRPAKCRIKPWKPLGTRDVRKNHLHVDTNNFLETAEESGPRVLFCADKSIDLMLKSAASQYVKFKSIDASFIEDGDKKLRSVPNSRAAIFKDKTLSLLEKNQQMRFFKLV</sequence>
<protein>
    <submittedName>
        <fullName evidence="2">Uncharacterized protein</fullName>
    </submittedName>
</protein>
<dbReference type="GO" id="GO:0005968">
    <property type="term" value="C:Rab-protein geranylgeranyltransferase complex"/>
    <property type="evidence" value="ECO:0007669"/>
    <property type="project" value="TreeGrafter"/>
</dbReference>
<evidence type="ECO:0000256" key="1">
    <source>
        <dbReference type="ARBA" id="ARBA00005593"/>
    </source>
</evidence>
<dbReference type="EMBL" id="JAUESC010000001">
    <property type="protein sequence ID" value="KAK0606524.1"/>
    <property type="molecule type" value="Genomic_DNA"/>
</dbReference>
<dbReference type="GO" id="GO:0005829">
    <property type="term" value="C:cytosol"/>
    <property type="evidence" value="ECO:0007669"/>
    <property type="project" value="TreeGrafter"/>
</dbReference>
<evidence type="ECO:0000313" key="3">
    <source>
        <dbReference type="Proteomes" id="UP001168877"/>
    </source>
</evidence>
<dbReference type="PANTHER" id="PTHR11787:SF4">
    <property type="entry name" value="CHM, RAB ESCORT PROTEIN 1"/>
    <property type="match status" value="1"/>
</dbReference>
<dbReference type="Proteomes" id="UP001168877">
    <property type="component" value="Unassembled WGS sequence"/>
</dbReference>
<reference evidence="2" key="2">
    <citation type="submission" date="2023-06" db="EMBL/GenBank/DDBJ databases">
        <authorList>
            <person name="Swenson N.G."/>
            <person name="Wegrzyn J.L."/>
            <person name="Mcevoy S.L."/>
        </authorList>
    </citation>
    <scope>NUCLEOTIDE SEQUENCE</scope>
    <source>
        <strain evidence="2">NS2018</strain>
        <tissue evidence="2">Leaf</tissue>
    </source>
</reference>
<dbReference type="InterPro" id="IPR036188">
    <property type="entry name" value="FAD/NAD-bd_sf"/>
</dbReference>